<sequence length="151" mass="18005">MGERVIMNREILFKAKRKDNGEWVEGYYVYDYSHDAHYIFANIIVTPNGVHDKRESFSLEYYEIDPETLCQFTGLTDKNGKKIWENDIIADGGNYYKVYWSEQYCNFSCECIKTDEPVFKGRKWDLWTIMQTEEVYVKGNVFDKNELLEVE</sequence>
<name>A0A8S5VEI1_9CAUD</name>
<evidence type="ECO:0000259" key="1">
    <source>
        <dbReference type="Pfam" id="PF09643"/>
    </source>
</evidence>
<dbReference type="Pfam" id="PF09643">
    <property type="entry name" value="YopX"/>
    <property type="match status" value="1"/>
</dbReference>
<dbReference type="Gene3D" id="2.30.30.290">
    <property type="entry name" value="YopX-like domains"/>
    <property type="match status" value="1"/>
</dbReference>
<reference evidence="2" key="1">
    <citation type="journal article" date="2021" name="Proc. Natl. Acad. Sci. U.S.A.">
        <title>A Catalog of Tens of Thousands of Viruses from Human Metagenomes Reveals Hidden Associations with Chronic Diseases.</title>
        <authorList>
            <person name="Tisza M.J."/>
            <person name="Buck C.B."/>
        </authorList>
    </citation>
    <scope>NUCLEOTIDE SEQUENCE</scope>
    <source>
        <strain evidence="2">Ctuy39</strain>
    </source>
</reference>
<accession>A0A8S5VEI1</accession>
<dbReference type="InterPro" id="IPR019096">
    <property type="entry name" value="YopX_protein"/>
</dbReference>
<protein>
    <submittedName>
        <fullName evidence="2">YopX protein</fullName>
    </submittedName>
</protein>
<proteinExistence type="predicted"/>
<organism evidence="2">
    <name type="scientific">Siphoviridae sp. ctuy39</name>
    <dbReference type="NCBI Taxonomy" id="2825719"/>
    <lineage>
        <taxon>Viruses</taxon>
        <taxon>Duplodnaviria</taxon>
        <taxon>Heunggongvirae</taxon>
        <taxon>Uroviricota</taxon>
        <taxon>Caudoviricetes</taxon>
    </lineage>
</organism>
<feature type="domain" description="YopX protein" evidence="1">
    <location>
        <begin position="47"/>
        <end position="149"/>
    </location>
</feature>
<dbReference type="InterPro" id="IPR023385">
    <property type="entry name" value="YopX-like_C"/>
</dbReference>
<dbReference type="SUPFAM" id="SSF159006">
    <property type="entry name" value="YopX-like"/>
    <property type="match status" value="1"/>
</dbReference>
<evidence type="ECO:0000313" key="2">
    <source>
        <dbReference type="EMBL" id="DAG05086.1"/>
    </source>
</evidence>
<dbReference type="EMBL" id="BK016249">
    <property type="protein sequence ID" value="DAG05086.1"/>
    <property type="molecule type" value="Genomic_DNA"/>
</dbReference>